<organism evidence="4 5">
    <name type="scientific">Mamestra brassicae nuclear polyhedrosis virus</name>
    <name type="common">MbNPV</name>
    <dbReference type="NCBI Taxonomy" id="78219"/>
    <lineage>
        <taxon>Viruses</taxon>
        <taxon>Viruses incertae sedis</taxon>
        <taxon>Naldaviricetes</taxon>
        <taxon>Lefavirales</taxon>
        <taxon>Baculoviridae</taxon>
        <taxon>Alphabaculovirus</taxon>
        <taxon>Alphabaculovirus mabrassicae</taxon>
    </lineage>
</organism>
<dbReference type="SUPFAM" id="SSF64484">
    <property type="entry name" value="beta and beta-prime subunits of DNA dependent RNA-polymerase"/>
    <property type="match status" value="1"/>
</dbReference>
<reference evidence="4 5" key="1">
    <citation type="journal article" date="2013" name="Virus Genes">
        <title>Complete genomic sequences and comparative analysis of Mamestra brassicae nucleopolyhedrovirus isolated in Korea.</title>
        <authorList>
            <person name="Choi J.B."/>
            <person name="Heo W.I."/>
            <person name="Shin T.Y."/>
            <person name="Bae S.M."/>
            <person name="Kim W.J."/>
            <person name="Kim J.I."/>
            <person name="Kwon M."/>
            <person name="Choi J.Y."/>
            <person name="Je Y.H."/>
            <person name="Jin B.R."/>
            <person name="Woo S.D."/>
        </authorList>
    </citation>
    <scope>NUCLEOTIDE SEQUENCE [LARGE SCALE GENOMIC DNA]</scope>
    <source>
        <strain evidence="4 5">K1</strain>
    </source>
</reference>
<dbReference type="KEGG" id="vg:18559004"/>
<dbReference type="EMBL" id="JQ798165">
    <property type="protein sequence ID" value="AFL64981.1"/>
    <property type="molecule type" value="Genomic_DNA"/>
</dbReference>
<proteinExistence type="predicted"/>
<feature type="compositionally biased region" description="Basic and acidic residues" evidence="2">
    <location>
        <begin position="51"/>
        <end position="66"/>
    </location>
</feature>
<keyword evidence="5" id="KW-1185">Reference proteome</keyword>
<dbReference type="Gene3D" id="1.10.287.110">
    <property type="entry name" value="DnaJ domain"/>
    <property type="match status" value="1"/>
</dbReference>
<accession>I3XME8</accession>
<dbReference type="InterPro" id="IPR036869">
    <property type="entry name" value="J_dom_sf"/>
</dbReference>
<protein>
    <submittedName>
        <fullName evidence="4">Bjdp</fullName>
    </submittedName>
</protein>
<evidence type="ECO:0000313" key="5">
    <source>
        <dbReference type="Proteomes" id="UP000202136"/>
    </source>
</evidence>
<evidence type="ECO:0000256" key="2">
    <source>
        <dbReference type="SAM" id="MobiDB-lite"/>
    </source>
</evidence>
<dbReference type="SUPFAM" id="SSF46565">
    <property type="entry name" value="Chaperone J-domain"/>
    <property type="match status" value="1"/>
</dbReference>
<feature type="region of interest" description="Disordered" evidence="2">
    <location>
        <begin position="1"/>
        <end position="66"/>
    </location>
</feature>
<feature type="domain" description="J" evidence="3">
    <location>
        <begin position="90"/>
        <end position="164"/>
    </location>
</feature>
<dbReference type="InterPro" id="IPR001623">
    <property type="entry name" value="DnaJ_domain"/>
</dbReference>
<sequence length="384" mass="44438">MNTNKPVTRSQAKKLQPSVVVVSPSKNIPKVGIVNARKRLKPDTPPNSEPPSRRTSDQEYDDSSLKSDTRVTSKLKYVTSLYTLNLKYVDYYRILGISRTTTFHEIKKTINKLTRVYKQNEPYQHGGDVQNATQNSLDDILKVLNDANHTLTRKKLRDIYNSVLDKKQVVKNYKRTVLKPLENDITAFYNNVLRINNNLKDFYDSDIGQRLKEKVLTEIDNNTRNKYFKTTKTNRILVEWNIYNDIDEQYLKQYFQDDGVVGLVLCSNRPGCAVIELLTQKSVKSIIEREAKGTVFTSVRDYTEAEFTANSTDFTVQKDKLIAIENELKELQEKINLELDKVEPVNANDEAALDMLVLESLTDDDYEMQDTMEQDDYEWDDESL</sequence>
<evidence type="ECO:0000313" key="4">
    <source>
        <dbReference type="EMBL" id="AFL64981.1"/>
    </source>
</evidence>
<dbReference type="Proteomes" id="UP000202136">
    <property type="component" value="Segment"/>
</dbReference>
<dbReference type="RefSeq" id="YP_009011195.1">
    <property type="nucleotide sequence ID" value="NC_023681.1"/>
</dbReference>
<name>I3XME8_NPVMB</name>
<evidence type="ECO:0000259" key="3">
    <source>
        <dbReference type="PROSITE" id="PS50076"/>
    </source>
</evidence>
<organismHost>
    <name type="scientific">Lepidoptera</name>
    <name type="common">moths &amp; butterflies</name>
    <dbReference type="NCBI Taxonomy" id="7088"/>
</organismHost>
<dbReference type="GeneID" id="18559004"/>
<feature type="compositionally biased region" description="Polar residues" evidence="2">
    <location>
        <begin position="1"/>
        <end position="10"/>
    </location>
</feature>
<evidence type="ECO:0000256" key="1">
    <source>
        <dbReference type="SAM" id="Coils"/>
    </source>
</evidence>
<keyword evidence="1" id="KW-0175">Coiled coil</keyword>
<feature type="coiled-coil region" evidence="1">
    <location>
        <begin position="314"/>
        <end position="341"/>
    </location>
</feature>
<dbReference type="PROSITE" id="PS50076">
    <property type="entry name" value="DNAJ_2"/>
    <property type="match status" value="1"/>
</dbReference>